<keyword evidence="3" id="KW-1185">Reference proteome</keyword>
<dbReference type="HOGENOM" id="CLU_2665057_0_0_0"/>
<reference evidence="2 3" key="1">
    <citation type="journal article" date="1999" name="Science">
        <title>Genome sequence of the radioresistant bacterium Deinococcus radiodurans R1.</title>
        <authorList>
            <person name="White O."/>
            <person name="Eisen J.A."/>
            <person name="Heidelberg J.F."/>
            <person name="Hickey E.K."/>
            <person name="Peterson J.D."/>
            <person name="Dodson R.J."/>
            <person name="Haft D.H."/>
            <person name="Gwinn M.L."/>
            <person name="Nelson W.C."/>
            <person name="Richardson D.L."/>
            <person name="Moffat K.S."/>
            <person name="Qin H."/>
            <person name="Jiang L."/>
            <person name="Pamphile W."/>
            <person name="Crosby M."/>
            <person name="Shen M."/>
            <person name="Vamathevan J.J."/>
            <person name="Lam P."/>
            <person name="McDonald L."/>
            <person name="Utterback T."/>
            <person name="Zalewski C."/>
            <person name="Makarova K.S."/>
            <person name="Aravind L."/>
            <person name="Daly M.J."/>
            <person name="Minton K.W."/>
            <person name="Fleischmann R.D."/>
            <person name="Ketchum K.A."/>
            <person name="Nelson K.E."/>
            <person name="Salzberg S."/>
            <person name="Smith H.O."/>
            <person name="Venter J.C."/>
            <person name="Fraser C.M."/>
        </authorList>
    </citation>
    <scope>NUCLEOTIDE SEQUENCE [LARGE SCALE GENOMIC DNA]</scope>
    <source>
        <strain evidence="3">ATCC 13939 / DSM 20539 / JCM 16871 / LMG 4051 / NBRC 15346 / NCIMB 9279 / R1 / VKM B-1422</strain>
    </source>
</reference>
<dbReference type="PATRIC" id="fig|243230.17.peg.2458"/>
<dbReference type="PaxDb" id="243230-DR_2230"/>
<dbReference type="EnsemblBacteria" id="AAF11779">
    <property type="protein sequence ID" value="AAF11779"/>
    <property type="gene ID" value="DR_2230"/>
</dbReference>
<dbReference type="AlphaFoldDB" id="Q9RS97"/>
<dbReference type="KEGG" id="dra:DR_2230"/>
<evidence type="ECO:0000313" key="3">
    <source>
        <dbReference type="Proteomes" id="UP000002524"/>
    </source>
</evidence>
<gene>
    <name evidence="2" type="ordered locus">DR_2230</name>
</gene>
<dbReference type="EMBL" id="AE000513">
    <property type="protein sequence ID" value="AAF11779.1"/>
    <property type="molecule type" value="Genomic_DNA"/>
</dbReference>
<organism evidence="2 3">
    <name type="scientific">Deinococcus radiodurans (strain ATCC 13939 / DSM 20539 / JCM 16871 / CCUG 27074 / LMG 4051 / NBRC 15346 / NCIMB 9279 / VKM B-1422 / R1)</name>
    <dbReference type="NCBI Taxonomy" id="243230"/>
    <lineage>
        <taxon>Bacteria</taxon>
        <taxon>Thermotogati</taxon>
        <taxon>Deinococcota</taxon>
        <taxon>Deinococci</taxon>
        <taxon>Deinococcales</taxon>
        <taxon>Deinococcaceae</taxon>
        <taxon>Deinococcus</taxon>
    </lineage>
</organism>
<name>Q9RS97_DEIRA</name>
<evidence type="ECO:0000256" key="1">
    <source>
        <dbReference type="SAM" id="MobiDB-lite"/>
    </source>
</evidence>
<dbReference type="Proteomes" id="UP000002524">
    <property type="component" value="Chromosome 1"/>
</dbReference>
<feature type="compositionally biased region" description="Basic and acidic residues" evidence="1">
    <location>
        <begin position="47"/>
        <end position="59"/>
    </location>
</feature>
<dbReference type="PIR" id="D75300">
    <property type="entry name" value="D75300"/>
</dbReference>
<protein>
    <submittedName>
        <fullName evidence="2">Uncharacterized protein</fullName>
    </submittedName>
</protein>
<dbReference type="OrthoDB" id="74054at2"/>
<dbReference type="InParanoid" id="Q9RS97"/>
<feature type="region of interest" description="Disordered" evidence="1">
    <location>
        <begin position="1"/>
        <end position="75"/>
    </location>
</feature>
<accession>Q9RS97</accession>
<sequence length="75" mass="8035">MGLTENTTLTANALGSGMTDPHDPAPQDTPQEGEILISGLDTGPAQQERDRPTRSERLARLTPAHPDDEPEDEDG</sequence>
<proteinExistence type="predicted"/>
<evidence type="ECO:0000313" key="2">
    <source>
        <dbReference type="EMBL" id="AAF11779.1"/>
    </source>
</evidence>
<feature type="compositionally biased region" description="Low complexity" evidence="1">
    <location>
        <begin position="1"/>
        <end position="14"/>
    </location>
</feature>
<dbReference type="STRING" id="243230.DR_2230"/>